<evidence type="ECO:0000256" key="3">
    <source>
        <dbReference type="ARBA" id="ARBA00022737"/>
    </source>
</evidence>
<keyword evidence="5" id="KW-0862">Zinc</keyword>
<feature type="domain" description="C2H2-type" evidence="10">
    <location>
        <begin position="153"/>
        <end position="175"/>
    </location>
</feature>
<sequence>MTAAEVQTGRLDTAFLWNLHRGTLQDHANAAPYLTVGLAWRRTLYVDAEDVRLCRGLCAAPSVTYTYLIPAPPSPHEWRGEVALTPPAQRNDAGYLTCLTCHKEFSSTHDFVVHQRRHTGERPFQCSRCFESFASASALLLHRGSVHDSRSPFRCTFCGRSFDGGDAYSRHLGRHRRAGNCFRCSCTRVFRDEAEIKAHLATHDSGHKCPCCRRVYESLLKLGAHYRKHEKACAPPKPRR</sequence>
<evidence type="ECO:0000259" key="10">
    <source>
        <dbReference type="PROSITE" id="PS50157"/>
    </source>
</evidence>
<dbReference type="AlphaFoldDB" id="A0AAQ4F6A3"/>
<dbReference type="EMBL" id="JARKHS020006690">
    <property type="protein sequence ID" value="KAK8782413.1"/>
    <property type="molecule type" value="Genomic_DNA"/>
</dbReference>
<dbReference type="InterPro" id="IPR036236">
    <property type="entry name" value="Znf_C2H2_sf"/>
</dbReference>
<evidence type="ECO:0000256" key="4">
    <source>
        <dbReference type="ARBA" id="ARBA00022771"/>
    </source>
</evidence>
<dbReference type="GO" id="GO:0005634">
    <property type="term" value="C:nucleus"/>
    <property type="evidence" value="ECO:0007669"/>
    <property type="project" value="UniProtKB-SubCell"/>
</dbReference>
<evidence type="ECO:0000256" key="6">
    <source>
        <dbReference type="ARBA" id="ARBA00023015"/>
    </source>
</evidence>
<keyword evidence="7" id="KW-0804">Transcription</keyword>
<evidence type="ECO:0000256" key="9">
    <source>
        <dbReference type="PROSITE-ProRule" id="PRU00042"/>
    </source>
</evidence>
<dbReference type="PANTHER" id="PTHR47772:SF13">
    <property type="entry name" value="GASTRULA ZINC FINGER PROTEIN XLCGF49.1-LIKE-RELATED"/>
    <property type="match status" value="1"/>
</dbReference>
<gene>
    <name evidence="11" type="ORF">V5799_016246</name>
</gene>
<evidence type="ECO:0000313" key="11">
    <source>
        <dbReference type="EMBL" id="KAK8782413.1"/>
    </source>
</evidence>
<keyword evidence="12" id="KW-1185">Reference proteome</keyword>
<accession>A0AAQ4F6A3</accession>
<dbReference type="Proteomes" id="UP001321473">
    <property type="component" value="Unassembled WGS sequence"/>
</dbReference>
<keyword evidence="8" id="KW-0539">Nucleus</keyword>
<evidence type="ECO:0000256" key="2">
    <source>
        <dbReference type="ARBA" id="ARBA00022723"/>
    </source>
</evidence>
<dbReference type="PROSITE" id="PS50157">
    <property type="entry name" value="ZINC_FINGER_C2H2_2"/>
    <property type="match status" value="3"/>
</dbReference>
<dbReference type="PANTHER" id="PTHR47772">
    <property type="entry name" value="ZINC FINGER PROTEIN 200"/>
    <property type="match status" value="1"/>
</dbReference>
<proteinExistence type="predicted"/>
<evidence type="ECO:0000256" key="5">
    <source>
        <dbReference type="ARBA" id="ARBA00022833"/>
    </source>
</evidence>
<feature type="domain" description="C2H2-type" evidence="10">
    <location>
        <begin position="124"/>
        <end position="152"/>
    </location>
</feature>
<reference evidence="11 12" key="1">
    <citation type="journal article" date="2023" name="Arcadia Sci">
        <title>De novo assembly of a long-read Amblyomma americanum tick genome.</title>
        <authorList>
            <person name="Chou S."/>
            <person name="Poskanzer K.E."/>
            <person name="Rollins M."/>
            <person name="Thuy-Boun P.S."/>
        </authorList>
    </citation>
    <scope>NUCLEOTIDE SEQUENCE [LARGE SCALE GENOMIC DNA]</scope>
    <source>
        <strain evidence="11">F_SG_1</strain>
        <tissue evidence="11">Salivary glands</tissue>
    </source>
</reference>
<protein>
    <recommendedName>
        <fullName evidence="10">C2H2-type domain-containing protein</fullName>
    </recommendedName>
</protein>
<dbReference type="Pfam" id="PF13894">
    <property type="entry name" value="zf-C2H2_4"/>
    <property type="match status" value="1"/>
</dbReference>
<name>A0AAQ4F6A3_AMBAM</name>
<comment type="subcellular location">
    <subcellularLocation>
        <location evidence="1">Nucleus</location>
    </subcellularLocation>
</comment>
<evidence type="ECO:0000256" key="8">
    <source>
        <dbReference type="ARBA" id="ARBA00023242"/>
    </source>
</evidence>
<dbReference type="GO" id="GO:0008270">
    <property type="term" value="F:zinc ion binding"/>
    <property type="evidence" value="ECO:0007669"/>
    <property type="project" value="UniProtKB-KW"/>
</dbReference>
<dbReference type="InterPro" id="IPR050636">
    <property type="entry name" value="C2H2-ZF_domain-containing"/>
</dbReference>
<dbReference type="InterPro" id="IPR013087">
    <property type="entry name" value="Znf_C2H2_type"/>
</dbReference>
<comment type="caution">
    <text evidence="11">The sequence shown here is derived from an EMBL/GenBank/DDBJ whole genome shotgun (WGS) entry which is preliminary data.</text>
</comment>
<dbReference type="Gene3D" id="3.30.160.60">
    <property type="entry name" value="Classic Zinc Finger"/>
    <property type="match status" value="3"/>
</dbReference>
<keyword evidence="2" id="KW-0479">Metal-binding</keyword>
<evidence type="ECO:0000313" key="12">
    <source>
        <dbReference type="Proteomes" id="UP001321473"/>
    </source>
</evidence>
<keyword evidence="4 9" id="KW-0863">Zinc-finger</keyword>
<feature type="domain" description="C2H2-type" evidence="10">
    <location>
        <begin position="96"/>
        <end position="123"/>
    </location>
</feature>
<keyword evidence="6" id="KW-0805">Transcription regulation</keyword>
<evidence type="ECO:0000256" key="1">
    <source>
        <dbReference type="ARBA" id="ARBA00004123"/>
    </source>
</evidence>
<organism evidence="11 12">
    <name type="scientific">Amblyomma americanum</name>
    <name type="common">Lone star tick</name>
    <dbReference type="NCBI Taxonomy" id="6943"/>
    <lineage>
        <taxon>Eukaryota</taxon>
        <taxon>Metazoa</taxon>
        <taxon>Ecdysozoa</taxon>
        <taxon>Arthropoda</taxon>
        <taxon>Chelicerata</taxon>
        <taxon>Arachnida</taxon>
        <taxon>Acari</taxon>
        <taxon>Parasitiformes</taxon>
        <taxon>Ixodida</taxon>
        <taxon>Ixodoidea</taxon>
        <taxon>Ixodidae</taxon>
        <taxon>Amblyomminae</taxon>
        <taxon>Amblyomma</taxon>
    </lineage>
</organism>
<evidence type="ECO:0000256" key="7">
    <source>
        <dbReference type="ARBA" id="ARBA00023163"/>
    </source>
</evidence>
<dbReference type="SUPFAM" id="SSF57667">
    <property type="entry name" value="beta-beta-alpha zinc fingers"/>
    <property type="match status" value="1"/>
</dbReference>
<keyword evidence="3" id="KW-0677">Repeat</keyword>
<dbReference type="SMART" id="SM00355">
    <property type="entry name" value="ZnF_C2H2"/>
    <property type="match status" value="5"/>
</dbReference>
<dbReference type="PROSITE" id="PS00028">
    <property type="entry name" value="ZINC_FINGER_C2H2_1"/>
    <property type="match status" value="5"/>
</dbReference>